<proteinExistence type="predicted"/>
<dbReference type="KEGG" id="palh:B1H58_04395"/>
<dbReference type="EMBL" id="CP019706">
    <property type="protein sequence ID" value="ARJ41322.1"/>
    <property type="molecule type" value="Genomic_DNA"/>
</dbReference>
<dbReference type="OrthoDB" id="7013311at2"/>
<sequence>MNQQWLIWWHSGYWQTAHESWRQDSWFTLPEARRQALTRMRAGAIGHQWGVQPSPLAPPQPLLLSLLALPEPQKIRLLTFVEAICGAETALTGEEKIWCRRLSRGIRPESWLPEALLSRPMALALLQALYPDCWTRLRMAFPREAVLACPSMPPDLPARRLQPIWEAALWRCQSGENNHVAA</sequence>
<evidence type="ECO:0000313" key="2">
    <source>
        <dbReference type="Proteomes" id="UP000192900"/>
    </source>
</evidence>
<evidence type="ECO:0008006" key="3">
    <source>
        <dbReference type="Google" id="ProtNLM"/>
    </source>
</evidence>
<keyword evidence="2" id="KW-1185">Reference proteome</keyword>
<dbReference type="AlphaFoldDB" id="A0A1W6B2M1"/>
<name>A0A1W6B2M1_9GAMM</name>
<evidence type="ECO:0000313" key="1">
    <source>
        <dbReference type="EMBL" id="ARJ41322.1"/>
    </source>
</evidence>
<dbReference type="Proteomes" id="UP000192900">
    <property type="component" value="Chromosome"/>
</dbReference>
<dbReference type="STRING" id="1891675.B1H58_04395"/>
<protein>
    <recommendedName>
        <fullName evidence="3">Type III secretion protein</fullName>
    </recommendedName>
</protein>
<organism evidence="1 2">
    <name type="scientific">Pantoea alhagi</name>
    <dbReference type="NCBI Taxonomy" id="1891675"/>
    <lineage>
        <taxon>Bacteria</taxon>
        <taxon>Pseudomonadati</taxon>
        <taxon>Pseudomonadota</taxon>
        <taxon>Gammaproteobacteria</taxon>
        <taxon>Enterobacterales</taxon>
        <taxon>Erwiniaceae</taxon>
        <taxon>Pantoea</taxon>
    </lineage>
</organism>
<dbReference type="RefSeq" id="WP_085068163.1">
    <property type="nucleotide sequence ID" value="NZ_CP019706.1"/>
</dbReference>
<gene>
    <name evidence="1" type="ORF">B1H58_04395</name>
</gene>
<accession>A0A1W6B2M1</accession>
<reference evidence="1 2" key="1">
    <citation type="submission" date="2017-02" db="EMBL/GenBank/DDBJ databases">
        <title>Complete genome sequence of the drought resistance-promoting endophyte Pantoea alhagi LTYR-11Z.</title>
        <authorList>
            <person name="Zhang L."/>
        </authorList>
    </citation>
    <scope>NUCLEOTIDE SEQUENCE [LARGE SCALE GENOMIC DNA]</scope>
    <source>
        <strain evidence="1 2">LTYR-11Z</strain>
    </source>
</reference>